<dbReference type="OMA" id="YDIFGIW"/>
<evidence type="ECO:0000313" key="3">
    <source>
        <dbReference type="EMBL" id="OXA61692.1"/>
    </source>
</evidence>
<dbReference type="EMBL" id="LNIX01000001">
    <property type="protein sequence ID" value="OXA61692.1"/>
    <property type="molecule type" value="Genomic_DNA"/>
</dbReference>
<evidence type="ECO:0000256" key="1">
    <source>
        <dbReference type="SAM" id="SignalP"/>
    </source>
</evidence>
<feature type="signal peptide" evidence="1">
    <location>
        <begin position="1"/>
        <end position="31"/>
    </location>
</feature>
<reference evidence="3 4" key="1">
    <citation type="submission" date="2015-12" db="EMBL/GenBank/DDBJ databases">
        <title>The genome of Folsomia candida.</title>
        <authorList>
            <person name="Faddeeva A."/>
            <person name="Derks M.F."/>
            <person name="Anvar Y."/>
            <person name="Smit S."/>
            <person name="Van Straalen N."/>
            <person name="Roelofs D."/>
        </authorList>
    </citation>
    <scope>NUCLEOTIDE SEQUENCE [LARGE SCALE GENOMIC DNA]</scope>
    <source>
        <strain evidence="3 4">VU population</strain>
        <tissue evidence="3">Whole body</tissue>
    </source>
</reference>
<feature type="chain" id="PRO_5013325184" evidence="1">
    <location>
        <begin position="32"/>
        <end position="280"/>
    </location>
</feature>
<dbReference type="PANTHER" id="PTHR47668:SF1">
    <property type="entry name" value="DIENELACTONE HYDROLASE DOMAIN-CONTAINING PROTEIN-RELATED"/>
    <property type="match status" value="1"/>
</dbReference>
<dbReference type="PANTHER" id="PTHR47668">
    <property type="entry name" value="DIENELACTONE HYDROLASE FAMILY PROTEIN (AFU_ORTHOLOGUE AFUA_6G01940)"/>
    <property type="match status" value="1"/>
</dbReference>
<keyword evidence="1" id="KW-0732">Signal</keyword>
<dbReference type="OrthoDB" id="7772521at2759"/>
<dbReference type="Proteomes" id="UP000198287">
    <property type="component" value="Unassembled WGS sequence"/>
</dbReference>
<dbReference type="Gene3D" id="3.40.50.1820">
    <property type="entry name" value="alpha/beta hydrolase"/>
    <property type="match status" value="1"/>
</dbReference>
<dbReference type="GO" id="GO:0016787">
    <property type="term" value="F:hydrolase activity"/>
    <property type="evidence" value="ECO:0007669"/>
    <property type="project" value="InterPro"/>
</dbReference>
<dbReference type="InterPro" id="IPR002925">
    <property type="entry name" value="Dienelactn_hydro"/>
</dbReference>
<dbReference type="Pfam" id="PF01738">
    <property type="entry name" value="DLH"/>
    <property type="match status" value="1"/>
</dbReference>
<organism evidence="3 4">
    <name type="scientific">Folsomia candida</name>
    <name type="common">Springtail</name>
    <dbReference type="NCBI Taxonomy" id="158441"/>
    <lineage>
        <taxon>Eukaryota</taxon>
        <taxon>Metazoa</taxon>
        <taxon>Ecdysozoa</taxon>
        <taxon>Arthropoda</taxon>
        <taxon>Hexapoda</taxon>
        <taxon>Collembola</taxon>
        <taxon>Entomobryomorpha</taxon>
        <taxon>Isotomoidea</taxon>
        <taxon>Isotomidae</taxon>
        <taxon>Proisotominae</taxon>
        <taxon>Folsomia</taxon>
    </lineage>
</organism>
<feature type="domain" description="Dienelactone hydrolase" evidence="2">
    <location>
        <begin position="65"/>
        <end position="254"/>
    </location>
</feature>
<dbReference type="InterPro" id="IPR029058">
    <property type="entry name" value="AB_hydrolase_fold"/>
</dbReference>
<dbReference type="SUPFAM" id="SSF53474">
    <property type="entry name" value="alpha/beta-Hydrolases"/>
    <property type="match status" value="1"/>
</dbReference>
<dbReference type="AlphaFoldDB" id="A0A226EVS8"/>
<keyword evidence="4" id="KW-1185">Reference proteome</keyword>
<gene>
    <name evidence="3" type="ORF">Fcan01_00601</name>
</gene>
<proteinExistence type="predicted"/>
<sequence length="280" mass="31903">MSLKHFSLLATITAVLLVAVNCGILTQHADSVPENCLKRKPIQSNYTPEGSEITLGNLTIYETTEKNSTRLIISIYDAFGFSNNNVKEVADRLSKVQGGFRVIVPDFYRGEFWHGDPDVFPPPDMEDLLAWLEEVGSWEDRVQWDLINIVEHYRAEGVEEFAVYGMCWGGTMSLLASIYLPDYLRVAAYIHPTLIPDELAPAVRIPTFLMPTMEDPDLTQFYEILRQNFGNNTAHWRFEDMLHGFASARGDFSDPRTALRIEEMINLLGFFFNRILNIGK</sequence>
<evidence type="ECO:0000313" key="4">
    <source>
        <dbReference type="Proteomes" id="UP000198287"/>
    </source>
</evidence>
<evidence type="ECO:0000259" key="2">
    <source>
        <dbReference type="Pfam" id="PF01738"/>
    </source>
</evidence>
<comment type="caution">
    <text evidence="3">The sequence shown here is derived from an EMBL/GenBank/DDBJ whole genome shotgun (WGS) entry which is preliminary data.</text>
</comment>
<protein>
    <submittedName>
        <fullName evidence="3">Carboxymethylenebutenolidase</fullName>
    </submittedName>
</protein>
<name>A0A226EVS8_FOLCA</name>
<accession>A0A226EVS8</accession>